<dbReference type="InterPro" id="IPR055355">
    <property type="entry name" value="ZP-C"/>
</dbReference>
<proteinExistence type="predicted"/>
<dbReference type="Pfam" id="PF00100">
    <property type="entry name" value="Zona_pellucida"/>
    <property type="match status" value="1"/>
</dbReference>
<dbReference type="PANTHER" id="PTHR46560">
    <property type="entry name" value="CYPHER, ISOFORM B"/>
    <property type="match status" value="1"/>
</dbReference>
<keyword evidence="1" id="KW-1015">Disulfide bond</keyword>
<evidence type="ECO:0000259" key="3">
    <source>
        <dbReference type="PROSITE" id="PS51034"/>
    </source>
</evidence>
<dbReference type="WBParaSite" id="TMUE_2000009777.1">
    <property type="protein sequence ID" value="TMUE_2000009777.1"/>
    <property type="gene ID" value="WBGene00285597"/>
</dbReference>
<evidence type="ECO:0000256" key="1">
    <source>
        <dbReference type="ARBA" id="ARBA00023157"/>
    </source>
</evidence>
<feature type="signal peptide" evidence="2">
    <location>
        <begin position="1"/>
        <end position="19"/>
    </location>
</feature>
<reference evidence="5" key="1">
    <citation type="submission" date="2019-12" db="UniProtKB">
        <authorList>
            <consortium name="WormBaseParasite"/>
        </authorList>
    </citation>
    <scope>IDENTIFICATION</scope>
</reference>
<organism evidence="4 5">
    <name type="scientific">Trichuris muris</name>
    <name type="common">Mouse whipworm</name>
    <dbReference type="NCBI Taxonomy" id="70415"/>
    <lineage>
        <taxon>Eukaryota</taxon>
        <taxon>Metazoa</taxon>
        <taxon>Ecdysozoa</taxon>
        <taxon>Nematoda</taxon>
        <taxon>Enoplea</taxon>
        <taxon>Dorylaimia</taxon>
        <taxon>Trichinellida</taxon>
        <taxon>Trichuridae</taxon>
        <taxon>Trichuris</taxon>
    </lineage>
</organism>
<dbReference type="Proteomes" id="UP000046395">
    <property type="component" value="Unassembled WGS sequence"/>
</dbReference>
<name>A0A5S6QS99_TRIMR</name>
<evidence type="ECO:0000256" key="2">
    <source>
        <dbReference type="SAM" id="SignalP"/>
    </source>
</evidence>
<dbReference type="Gene3D" id="2.60.40.4100">
    <property type="entry name" value="Zona pellucida, ZP-C domain"/>
    <property type="match status" value="1"/>
</dbReference>
<dbReference type="InterPro" id="IPR042235">
    <property type="entry name" value="ZP-C_dom"/>
</dbReference>
<evidence type="ECO:0000313" key="5">
    <source>
        <dbReference type="WBParaSite" id="TMUE_2000009777.1"/>
    </source>
</evidence>
<evidence type="ECO:0000313" key="4">
    <source>
        <dbReference type="Proteomes" id="UP000046395"/>
    </source>
</evidence>
<dbReference type="SMART" id="SM00241">
    <property type="entry name" value="ZP"/>
    <property type="match status" value="1"/>
</dbReference>
<dbReference type="InterPro" id="IPR001507">
    <property type="entry name" value="ZP_dom"/>
</dbReference>
<dbReference type="PROSITE" id="PS51034">
    <property type="entry name" value="ZP_2"/>
    <property type="match status" value="1"/>
</dbReference>
<dbReference type="InterPro" id="IPR056953">
    <property type="entry name" value="CUT_N"/>
</dbReference>
<accession>A0A5S6QS99</accession>
<keyword evidence="4" id="KW-1185">Reference proteome</keyword>
<feature type="domain" description="ZP" evidence="3">
    <location>
        <begin position="51"/>
        <end position="322"/>
    </location>
</feature>
<protein>
    <submittedName>
        <fullName evidence="5">ZP domain-containing protein</fullName>
    </submittedName>
</protein>
<dbReference type="AlphaFoldDB" id="A0A5S6QS99"/>
<sequence length="335" mass="38301">MAEYMGLLALACVLVVVESLQHQRVVANFESFASVGKGRPDTSDIADVGIQCSVNGITAKFQFYNPFNGRIYSTNFQHDLSCMYYDEYGEQHVLFVVPSFRCGTRSWRNSQNKVVHLENEIYVQLDKYRKSRDDKRYIFVCKEKSPERLDQRAQWKKKEGVVHSFQGEETVLVQTVSLPRMSINGHGSSEQPKYSVEVFVLEGKGLDGKRIQRTVNLGEPITLVVKGPRLSDDKFQMFVHSCYAHDNRNGDRVDLVDKTGCPQQPSITGPMMRKHDEQSTVYYITFGAFRFPQTENVSFVCSVDFCDNCAYMEPCHFAEEVEKSESSRKNATLRL</sequence>
<feature type="chain" id="PRO_5024406655" evidence="2">
    <location>
        <begin position="20"/>
        <end position="335"/>
    </location>
</feature>
<dbReference type="Pfam" id="PF25057">
    <property type="entry name" value="CUT_N"/>
    <property type="match status" value="1"/>
</dbReference>
<keyword evidence="2" id="KW-0732">Signal</keyword>
<dbReference type="PANTHER" id="PTHR46560:SF12">
    <property type="entry name" value="ZP DOMAIN-CONTAINING PROTEIN"/>
    <property type="match status" value="1"/>
</dbReference>
<dbReference type="STRING" id="70415.A0A5S6QS99"/>